<protein>
    <submittedName>
        <fullName evidence="2">Uncharacterized protein</fullName>
    </submittedName>
</protein>
<accession>A0ABD1WHX6</accession>
<dbReference type="Proteomes" id="UP001604277">
    <property type="component" value="Unassembled WGS sequence"/>
</dbReference>
<dbReference type="AlphaFoldDB" id="A0ABD1WHX6"/>
<gene>
    <name evidence="2" type="ORF">Fot_09923</name>
</gene>
<evidence type="ECO:0000313" key="3">
    <source>
        <dbReference type="Proteomes" id="UP001604277"/>
    </source>
</evidence>
<evidence type="ECO:0000313" key="2">
    <source>
        <dbReference type="EMBL" id="KAL2548393.1"/>
    </source>
</evidence>
<dbReference type="EMBL" id="JBFOLJ010000003">
    <property type="protein sequence ID" value="KAL2548393.1"/>
    <property type="molecule type" value="Genomic_DNA"/>
</dbReference>
<organism evidence="2 3">
    <name type="scientific">Forsythia ovata</name>
    <dbReference type="NCBI Taxonomy" id="205694"/>
    <lineage>
        <taxon>Eukaryota</taxon>
        <taxon>Viridiplantae</taxon>
        <taxon>Streptophyta</taxon>
        <taxon>Embryophyta</taxon>
        <taxon>Tracheophyta</taxon>
        <taxon>Spermatophyta</taxon>
        <taxon>Magnoliopsida</taxon>
        <taxon>eudicotyledons</taxon>
        <taxon>Gunneridae</taxon>
        <taxon>Pentapetalae</taxon>
        <taxon>asterids</taxon>
        <taxon>lamiids</taxon>
        <taxon>Lamiales</taxon>
        <taxon>Oleaceae</taxon>
        <taxon>Forsythieae</taxon>
        <taxon>Forsythia</taxon>
    </lineage>
</organism>
<reference evidence="3" key="1">
    <citation type="submission" date="2024-07" db="EMBL/GenBank/DDBJ databases">
        <title>Two chromosome-level genome assemblies of Korean endemic species Abeliophyllum distichum and Forsythia ovata (Oleaceae).</title>
        <authorList>
            <person name="Jang H."/>
        </authorList>
    </citation>
    <scope>NUCLEOTIDE SEQUENCE [LARGE SCALE GENOMIC DNA]</scope>
</reference>
<keyword evidence="3" id="KW-1185">Reference proteome</keyword>
<feature type="compositionally biased region" description="Basic residues" evidence="1">
    <location>
        <begin position="8"/>
        <end position="27"/>
    </location>
</feature>
<sequence>MGSSRSGSKSRRKTKKRRNVLGSKRNRGLNSGTAKPVKKKVNIPVPERQTLKAAKIVAQVEEKQQHYSNGLYDDSLVLRVEDSDVEFASPLIHHPPSKPKKHAGDSSSSQTIIEVVQNMQTVTVDCHLNLEKMTGNLSSHVININAKSVEEEGDHHKSSDNEFENAVKNIHNLTNFANNGFAEKLHKKECWFSKKSIMRNINELKSKHEQLVFDQFKMKMEIYNLFTDFAKSIIDGIEAVSSLIVVGQMDYIAPPQHVMQNYENHISSIASLICVSVFVYDIDISGSY</sequence>
<comment type="caution">
    <text evidence="2">The sequence shown here is derived from an EMBL/GenBank/DDBJ whole genome shotgun (WGS) entry which is preliminary data.</text>
</comment>
<evidence type="ECO:0000256" key="1">
    <source>
        <dbReference type="SAM" id="MobiDB-lite"/>
    </source>
</evidence>
<name>A0ABD1WHX6_9LAMI</name>
<proteinExistence type="predicted"/>
<feature type="region of interest" description="Disordered" evidence="1">
    <location>
        <begin position="89"/>
        <end position="108"/>
    </location>
</feature>
<feature type="region of interest" description="Disordered" evidence="1">
    <location>
        <begin position="1"/>
        <end position="46"/>
    </location>
</feature>